<evidence type="ECO:0000259" key="1">
    <source>
        <dbReference type="PROSITE" id="PS50280"/>
    </source>
</evidence>
<evidence type="ECO:0000313" key="2">
    <source>
        <dbReference type="EMBL" id="KAJ4393438.1"/>
    </source>
</evidence>
<dbReference type="PANTHER" id="PTHR47332:SF4">
    <property type="entry name" value="SET DOMAIN-CONTAINING PROTEIN 5"/>
    <property type="match status" value="1"/>
</dbReference>
<accession>A0A9W8YY02</accession>
<dbReference type="InterPro" id="IPR053185">
    <property type="entry name" value="SET_domain_protein"/>
</dbReference>
<feature type="domain" description="SET" evidence="1">
    <location>
        <begin position="1"/>
        <end position="193"/>
    </location>
</feature>
<dbReference type="CDD" id="cd20071">
    <property type="entry name" value="SET_SMYD"/>
    <property type="match status" value="1"/>
</dbReference>
<dbReference type="EMBL" id="JAPEVB010000002">
    <property type="protein sequence ID" value="KAJ4393438.1"/>
    <property type="molecule type" value="Genomic_DNA"/>
</dbReference>
<protein>
    <recommendedName>
        <fullName evidence="1">SET domain-containing protein</fullName>
    </recommendedName>
</protein>
<dbReference type="PROSITE" id="PS50280">
    <property type="entry name" value="SET"/>
    <property type="match status" value="1"/>
</dbReference>
<organism evidence="2 3">
    <name type="scientific">Gnomoniopsis smithogilvyi</name>
    <dbReference type="NCBI Taxonomy" id="1191159"/>
    <lineage>
        <taxon>Eukaryota</taxon>
        <taxon>Fungi</taxon>
        <taxon>Dikarya</taxon>
        <taxon>Ascomycota</taxon>
        <taxon>Pezizomycotina</taxon>
        <taxon>Sordariomycetes</taxon>
        <taxon>Sordariomycetidae</taxon>
        <taxon>Diaporthales</taxon>
        <taxon>Gnomoniaceae</taxon>
        <taxon>Gnomoniopsis</taxon>
    </lineage>
</organism>
<dbReference type="SMART" id="SM00317">
    <property type="entry name" value="SET"/>
    <property type="match status" value="1"/>
</dbReference>
<reference evidence="2" key="1">
    <citation type="submission" date="2022-10" db="EMBL/GenBank/DDBJ databases">
        <title>Tapping the CABI collections for fungal endophytes: first genome assemblies for Collariella, Neodidymelliopsis, Ascochyta clinopodiicola, Didymella pomorum, Didymosphaeria variabile, Neocosmospora piperis and Neocucurbitaria cava.</title>
        <authorList>
            <person name="Hill R."/>
        </authorList>
    </citation>
    <scope>NUCLEOTIDE SEQUENCE</scope>
    <source>
        <strain evidence="2">IMI 355082</strain>
    </source>
</reference>
<dbReference type="Gene3D" id="1.25.40.10">
    <property type="entry name" value="Tetratricopeptide repeat domain"/>
    <property type="match status" value="1"/>
</dbReference>
<gene>
    <name evidence="2" type="ORF">N0V93_002648</name>
</gene>
<dbReference type="SUPFAM" id="SSF48452">
    <property type="entry name" value="TPR-like"/>
    <property type="match status" value="1"/>
</dbReference>
<dbReference type="Pfam" id="PF00856">
    <property type="entry name" value="SET"/>
    <property type="match status" value="1"/>
</dbReference>
<name>A0A9W8YY02_9PEZI</name>
<evidence type="ECO:0000313" key="3">
    <source>
        <dbReference type="Proteomes" id="UP001140453"/>
    </source>
</evidence>
<dbReference type="SUPFAM" id="SSF82199">
    <property type="entry name" value="SET domain"/>
    <property type="match status" value="1"/>
</dbReference>
<keyword evidence="3" id="KW-1185">Reference proteome</keyword>
<dbReference type="InterPro" id="IPR011990">
    <property type="entry name" value="TPR-like_helical_dom_sf"/>
</dbReference>
<sequence>MYEVRVAGVKGLGVFAKQLIPRGTRIFSERALLTIPHGGDGASAGAVLQSLGPLTLLQRTALLGLSEGAPGLDVAILRWGQVAWYRTLEALGTLRPRFAARGRLSSKNGAGEAQIWKPSLGLRISEHVRILAIFRSNAFNIGMDRQALFPRIARINHSCIPNAQGNFHEGQGRLNIHATRDIPDGEEVMINYLKETGVTLRRQRQGKLLEGYGFDCDCAACDLTSKPGRDREVWRMEALSKLAKYAQNATESGVAHKDAECELDMMMAMVKLFEKQGLTGRGLSSYYLEASKLCVKLGRTDEALLCAEKALQIDEDCLGKDHDLYQNSLELVGKLREGSFIADCSRL</sequence>
<dbReference type="PANTHER" id="PTHR47332">
    <property type="entry name" value="SET DOMAIN-CONTAINING PROTEIN 5"/>
    <property type="match status" value="1"/>
</dbReference>
<dbReference type="Gene3D" id="2.170.270.10">
    <property type="entry name" value="SET domain"/>
    <property type="match status" value="1"/>
</dbReference>
<dbReference type="InterPro" id="IPR001214">
    <property type="entry name" value="SET_dom"/>
</dbReference>
<dbReference type="AlphaFoldDB" id="A0A9W8YY02"/>
<dbReference type="InterPro" id="IPR046341">
    <property type="entry name" value="SET_dom_sf"/>
</dbReference>
<comment type="caution">
    <text evidence="2">The sequence shown here is derived from an EMBL/GenBank/DDBJ whole genome shotgun (WGS) entry which is preliminary data.</text>
</comment>
<dbReference type="OrthoDB" id="265717at2759"/>
<dbReference type="Proteomes" id="UP001140453">
    <property type="component" value="Unassembled WGS sequence"/>
</dbReference>
<proteinExistence type="predicted"/>